<organism evidence="1 2">
    <name type="scientific">Portunus trituberculatus</name>
    <name type="common">Swimming crab</name>
    <name type="synonym">Neptunus trituberculatus</name>
    <dbReference type="NCBI Taxonomy" id="210409"/>
    <lineage>
        <taxon>Eukaryota</taxon>
        <taxon>Metazoa</taxon>
        <taxon>Ecdysozoa</taxon>
        <taxon>Arthropoda</taxon>
        <taxon>Crustacea</taxon>
        <taxon>Multicrustacea</taxon>
        <taxon>Malacostraca</taxon>
        <taxon>Eumalacostraca</taxon>
        <taxon>Eucarida</taxon>
        <taxon>Decapoda</taxon>
        <taxon>Pleocyemata</taxon>
        <taxon>Brachyura</taxon>
        <taxon>Eubrachyura</taxon>
        <taxon>Portunoidea</taxon>
        <taxon>Portunidae</taxon>
        <taxon>Portuninae</taxon>
        <taxon>Portunus</taxon>
    </lineage>
</organism>
<dbReference type="Proteomes" id="UP000324222">
    <property type="component" value="Unassembled WGS sequence"/>
</dbReference>
<accession>A0A5B7KGA4</accession>
<gene>
    <name evidence="1" type="ORF">E2C01_099998</name>
</gene>
<evidence type="ECO:0000313" key="1">
    <source>
        <dbReference type="EMBL" id="MPD04318.1"/>
    </source>
</evidence>
<dbReference type="EMBL" id="VSRR010140521">
    <property type="protein sequence ID" value="MPD04318.1"/>
    <property type="molecule type" value="Genomic_DNA"/>
</dbReference>
<sequence>MDWDGECARFLSSGRCPVSGYVDAILSRYWSCVVLLGKTRVDELPLCAGMPGNASVHQVAHWLSIMQGRTDATSLLFTAPCCPHGFLASEKKIKF</sequence>
<evidence type="ECO:0000313" key="2">
    <source>
        <dbReference type="Proteomes" id="UP000324222"/>
    </source>
</evidence>
<comment type="caution">
    <text evidence="1">The sequence shown here is derived from an EMBL/GenBank/DDBJ whole genome shotgun (WGS) entry which is preliminary data.</text>
</comment>
<dbReference type="AlphaFoldDB" id="A0A5B7KGA4"/>
<protein>
    <submittedName>
        <fullName evidence="1">Uncharacterized protein</fullName>
    </submittedName>
</protein>
<reference evidence="1 2" key="1">
    <citation type="submission" date="2019-05" db="EMBL/GenBank/DDBJ databases">
        <title>Another draft genome of Portunus trituberculatus and its Hox gene families provides insights of decapod evolution.</title>
        <authorList>
            <person name="Jeong J.-H."/>
            <person name="Song I."/>
            <person name="Kim S."/>
            <person name="Choi T."/>
            <person name="Kim D."/>
            <person name="Ryu S."/>
            <person name="Kim W."/>
        </authorList>
    </citation>
    <scope>NUCLEOTIDE SEQUENCE [LARGE SCALE GENOMIC DNA]</scope>
    <source>
        <tissue evidence="1">Muscle</tissue>
    </source>
</reference>
<keyword evidence="2" id="KW-1185">Reference proteome</keyword>
<proteinExistence type="predicted"/>
<name>A0A5B7KGA4_PORTR</name>